<name>A0AAU8B509_9CAUD</name>
<evidence type="ECO:0000313" key="1">
    <source>
        <dbReference type="EMBL" id="XCD07402.1"/>
    </source>
</evidence>
<protein>
    <submittedName>
        <fullName evidence="1">Uncharacterized protein</fullName>
    </submittedName>
</protein>
<proteinExistence type="predicted"/>
<reference evidence="1" key="1">
    <citation type="submission" date="2024-03" db="EMBL/GenBank/DDBJ databases">
        <title>Diverse circular DNA viruses in blood, oral, and fecal samples of captive lemurs.</title>
        <authorList>
            <person name="Paietta E.N."/>
            <person name="Kraberger S."/>
            <person name="Lund M.C."/>
            <person name="Custer J.M."/>
            <person name="Vargas K.M."/>
            <person name="Ehmke E.E."/>
            <person name="Yoder A.D."/>
            <person name="Varsani A."/>
        </authorList>
    </citation>
    <scope>NUCLEOTIDE SEQUENCE</scope>
    <source>
        <strain evidence="1">Duke_28FF_219</strain>
    </source>
</reference>
<accession>A0AAU8B509</accession>
<dbReference type="EMBL" id="PP511788">
    <property type="protein sequence ID" value="XCD07402.1"/>
    <property type="molecule type" value="Genomic_DNA"/>
</dbReference>
<sequence length="158" mass="17426">MSYCKFCGQEIDWIASLEGKPVPVNPDPVFVIEGGGVDTFLDDTGATIIGRRAREYEERRDLPVAFAPHRRTCAAYDPRVKQHGRKATAQTAEGWRQEFEAAMAQVQQAAKALGADAEEMEREANLLATSTTMDYTTALYHVAGRRLNEANKNGGGDY</sequence>
<organism evidence="1">
    <name type="scientific">Dulem virus 34</name>
    <dbReference type="NCBI Taxonomy" id="3145752"/>
    <lineage>
        <taxon>Viruses</taxon>
        <taxon>Duplodnaviria</taxon>
        <taxon>Heunggongvirae</taxon>
        <taxon>Uroviricota</taxon>
        <taxon>Caudoviricetes</taxon>
    </lineage>
</organism>